<dbReference type="FunFam" id="3.30.565.10:FF:000006">
    <property type="entry name" value="Sensor histidine kinase WalK"/>
    <property type="match status" value="1"/>
</dbReference>
<dbReference type="Pfam" id="PF13426">
    <property type="entry name" value="PAS_9"/>
    <property type="match status" value="1"/>
</dbReference>
<dbReference type="InterPro" id="IPR004358">
    <property type="entry name" value="Sig_transdc_His_kin-like_C"/>
</dbReference>
<dbReference type="SMART" id="SM00448">
    <property type="entry name" value="REC"/>
    <property type="match status" value="1"/>
</dbReference>
<proteinExistence type="predicted"/>
<keyword evidence="14" id="KW-1185">Reference proteome</keyword>
<dbReference type="InterPro" id="IPR000014">
    <property type="entry name" value="PAS"/>
</dbReference>
<dbReference type="InterPro" id="IPR050736">
    <property type="entry name" value="Sensor_HK_Regulatory"/>
</dbReference>
<evidence type="ECO:0000256" key="3">
    <source>
        <dbReference type="ARBA" id="ARBA00022553"/>
    </source>
</evidence>
<dbReference type="PROSITE" id="PS50110">
    <property type="entry name" value="RESPONSE_REGULATORY"/>
    <property type="match status" value="1"/>
</dbReference>
<dbReference type="EC" id="2.7.13.3" evidence="2"/>
<dbReference type="Gene3D" id="3.30.565.10">
    <property type="entry name" value="Histidine kinase-like ATPase, C-terminal domain"/>
    <property type="match status" value="1"/>
</dbReference>
<dbReference type="EMBL" id="JABWGV010000006">
    <property type="protein sequence ID" value="NVD45932.1"/>
    <property type="molecule type" value="Genomic_DNA"/>
</dbReference>
<dbReference type="SUPFAM" id="SSF55874">
    <property type="entry name" value="ATPase domain of HSP90 chaperone/DNA topoisomerase II/histidine kinase"/>
    <property type="match status" value="1"/>
</dbReference>
<dbReference type="Pfam" id="PF00512">
    <property type="entry name" value="HisKA"/>
    <property type="match status" value="1"/>
</dbReference>
<reference evidence="13 14" key="1">
    <citation type="submission" date="2020-06" db="EMBL/GenBank/DDBJ databases">
        <title>Altererythrobacter sp. HHU K3-1.</title>
        <authorList>
            <person name="Zhang D."/>
            <person name="Xue H."/>
        </authorList>
    </citation>
    <scope>NUCLEOTIDE SEQUENCE [LARGE SCALE GENOMIC DNA]</scope>
    <source>
        <strain evidence="13 14">HHU K3-1</strain>
    </source>
</reference>
<evidence type="ECO:0000259" key="12">
    <source>
        <dbReference type="PROSITE" id="PS50112"/>
    </source>
</evidence>
<dbReference type="PRINTS" id="PR00344">
    <property type="entry name" value="BCTRLSENSOR"/>
</dbReference>
<dbReference type="SMART" id="SM00091">
    <property type="entry name" value="PAS"/>
    <property type="match status" value="1"/>
</dbReference>
<dbReference type="PANTHER" id="PTHR43711">
    <property type="entry name" value="TWO-COMPONENT HISTIDINE KINASE"/>
    <property type="match status" value="1"/>
</dbReference>
<feature type="domain" description="PAS" evidence="12">
    <location>
        <begin position="216"/>
        <end position="269"/>
    </location>
</feature>
<comment type="caution">
    <text evidence="13">The sequence shown here is derived from an EMBL/GenBank/DDBJ whole genome shotgun (WGS) entry which is preliminary data.</text>
</comment>
<dbReference type="AlphaFoldDB" id="A0A850H712"/>
<dbReference type="CDD" id="cd19410">
    <property type="entry name" value="HK9-like_sensor"/>
    <property type="match status" value="1"/>
</dbReference>
<sequence>MAIAFVFVPLSLLGVHFLIAQEFEEVRKLRATAERTVDTRDLLGQLLTLHLDVETSVRGYVLTSNPDFLGPYLAAVPRRDEAFASLRAGSDRNRLAKLDALITASERQLRNAAKNATDVSDGNAELARRRIALGHGRAMMDEIRALIAEMDAEETARLVEQTSAAAASREHVQYTVTLLLLGLAVLLALVTLLVGGSIRQRRQALARVEQLAVRQRTMFDGAVDGMLWLDAEGNIVRMNPSISRMFGYSEAELLRKHNLVLMAHVFSPDASRAWLASVDVAGADGAGRKQEFVGKRCDGSTFETEVAISRVEDAGSDDNNTNYVASIRDISARKQAERMKTEFVSTVSHELRTPLTSIGGSLGLVMGGAAGPLEEKTRRLIGIAHSNCERLIRLINDILDIEKIESGKMEFDIRRMQLGPLIRQTCEAMTGFAEQHSVTIKTTMAPWPLCVMGDPDRLEQLLTNLLSNAIKHSPEGAEVEIVCTQNAGLSRIEICDRGAGIPPAFRGRIFGKFAMADASDSRAKGGTGLGLSIAREIARRHGGEIGFADREGGGTKFYLDLPLAMAQEIGTEQLDADLPLVLHLDDDADCLSVVASALGGRAIIVPAHTLRDARAATAKEQLSAVIVDIGLGGESGLDFVRECRQTHPHLPIVLFTAIDDARHNEGADRVLVKSRASIVDLSDTVMALIERRDRQAA</sequence>
<keyword evidence="4" id="KW-0808">Transferase</keyword>
<dbReference type="SUPFAM" id="SSF47384">
    <property type="entry name" value="Homodimeric domain of signal transducing histidine kinase"/>
    <property type="match status" value="1"/>
</dbReference>
<keyword evidence="9" id="KW-1133">Transmembrane helix</keyword>
<evidence type="ECO:0000256" key="1">
    <source>
        <dbReference type="ARBA" id="ARBA00000085"/>
    </source>
</evidence>
<evidence type="ECO:0000256" key="4">
    <source>
        <dbReference type="ARBA" id="ARBA00022679"/>
    </source>
</evidence>
<keyword evidence="7 9" id="KW-0472">Membrane</keyword>
<dbReference type="Gene3D" id="3.40.50.2300">
    <property type="match status" value="1"/>
</dbReference>
<evidence type="ECO:0000256" key="5">
    <source>
        <dbReference type="ARBA" id="ARBA00022777"/>
    </source>
</evidence>
<dbReference type="CDD" id="cd00130">
    <property type="entry name" value="PAS"/>
    <property type="match status" value="1"/>
</dbReference>
<evidence type="ECO:0000313" key="14">
    <source>
        <dbReference type="Proteomes" id="UP000561438"/>
    </source>
</evidence>
<dbReference type="Pfam" id="PF02518">
    <property type="entry name" value="HATPase_c"/>
    <property type="match status" value="1"/>
</dbReference>
<keyword evidence="5" id="KW-0418">Kinase</keyword>
<dbReference type="InterPro" id="IPR003594">
    <property type="entry name" value="HATPase_dom"/>
</dbReference>
<dbReference type="InterPro" id="IPR005467">
    <property type="entry name" value="His_kinase_dom"/>
</dbReference>
<evidence type="ECO:0000259" key="10">
    <source>
        <dbReference type="PROSITE" id="PS50109"/>
    </source>
</evidence>
<protein>
    <recommendedName>
        <fullName evidence="2">histidine kinase</fullName>
        <ecNumber evidence="2">2.7.13.3</ecNumber>
    </recommendedName>
</protein>
<dbReference type="SMART" id="SM00388">
    <property type="entry name" value="HisKA"/>
    <property type="match status" value="1"/>
</dbReference>
<dbReference type="SUPFAM" id="SSF52172">
    <property type="entry name" value="CheY-like"/>
    <property type="match status" value="1"/>
</dbReference>
<dbReference type="Pfam" id="PF05227">
    <property type="entry name" value="CHASE3"/>
    <property type="match status" value="1"/>
</dbReference>
<dbReference type="PANTHER" id="PTHR43711:SF1">
    <property type="entry name" value="HISTIDINE KINASE 1"/>
    <property type="match status" value="1"/>
</dbReference>
<gene>
    <name evidence="13" type="ORF">HUV48_13030</name>
</gene>
<dbReference type="SUPFAM" id="SSF55785">
    <property type="entry name" value="PYP-like sensor domain (PAS domain)"/>
    <property type="match status" value="1"/>
</dbReference>
<feature type="modified residue" description="4-aspartylphosphate" evidence="8">
    <location>
        <position position="628"/>
    </location>
</feature>
<dbReference type="CDD" id="cd00156">
    <property type="entry name" value="REC"/>
    <property type="match status" value="1"/>
</dbReference>
<dbReference type="InterPro" id="IPR036890">
    <property type="entry name" value="HATPase_C_sf"/>
</dbReference>
<dbReference type="InterPro" id="IPR011006">
    <property type="entry name" value="CheY-like_superfamily"/>
</dbReference>
<dbReference type="InterPro" id="IPR035965">
    <property type="entry name" value="PAS-like_dom_sf"/>
</dbReference>
<dbReference type="InterPro" id="IPR003661">
    <property type="entry name" value="HisK_dim/P_dom"/>
</dbReference>
<evidence type="ECO:0000313" key="13">
    <source>
        <dbReference type="EMBL" id="NVD45932.1"/>
    </source>
</evidence>
<evidence type="ECO:0000256" key="6">
    <source>
        <dbReference type="ARBA" id="ARBA00023012"/>
    </source>
</evidence>
<dbReference type="InterPro" id="IPR036097">
    <property type="entry name" value="HisK_dim/P_sf"/>
</dbReference>
<evidence type="ECO:0000256" key="2">
    <source>
        <dbReference type="ARBA" id="ARBA00012438"/>
    </source>
</evidence>
<evidence type="ECO:0000256" key="7">
    <source>
        <dbReference type="ARBA" id="ARBA00023136"/>
    </source>
</evidence>
<dbReference type="SMART" id="SM00387">
    <property type="entry name" value="HATPase_c"/>
    <property type="match status" value="1"/>
</dbReference>
<dbReference type="Pfam" id="PF00072">
    <property type="entry name" value="Response_reg"/>
    <property type="match status" value="1"/>
</dbReference>
<dbReference type="CDD" id="cd00075">
    <property type="entry name" value="HATPase"/>
    <property type="match status" value="1"/>
</dbReference>
<comment type="catalytic activity">
    <reaction evidence="1">
        <text>ATP + protein L-histidine = ADP + protein N-phospho-L-histidine.</text>
        <dbReference type="EC" id="2.7.13.3"/>
    </reaction>
</comment>
<accession>A0A850H712</accession>
<evidence type="ECO:0000259" key="11">
    <source>
        <dbReference type="PROSITE" id="PS50110"/>
    </source>
</evidence>
<dbReference type="GO" id="GO:0000155">
    <property type="term" value="F:phosphorelay sensor kinase activity"/>
    <property type="evidence" value="ECO:0007669"/>
    <property type="project" value="InterPro"/>
</dbReference>
<evidence type="ECO:0000256" key="9">
    <source>
        <dbReference type="SAM" id="Phobius"/>
    </source>
</evidence>
<keyword evidence="3 8" id="KW-0597">Phosphoprotein</keyword>
<name>A0A850H712_9SPHN</name>
<dbReference type="FunFam" id="1.10.287.130:FF:000001">
    <property type="entry name" value="Two-component sensor histidine kinase"/>
    <property type="match status" value="1"/>
</dbReference>
<dbReference type="PROSITE" id="PS50112">
    <property type="entry name" value="PAS"/>
    <property type="match status" value="1"/>
</dbReference>
<feature type="transmembrane region" description="Helical" evidence="9">
    <location>
        <begin position="178"/>
        <end position="198"/>
    </location>
</feature>
<dbReference type="RefSeq" id="WP_176268238.1">
    <property type="nucleotide sequence ID" value="NZ_JABWGV010000006.1"/>
</dbReference>
<dbReference type="CDD" id="cd00082">
    <property type="entry name" value="HisKA"/>
    <property type="match status" value="1"/>
</dbReference>
<dbReference type="PROSITE" id="PS50109">
    <property type="entry name" value="HIS_KIN"/>
    <property type="match status" value="1"/>
</dbReference>
<dbReference type="InterPro" id="IPR007891">
    <property type="entry name" value="CHASE3"/>
</dbReference>
<dbReference type="Gene3D" id="1.10.287.130">
    <property type="match status" value="1"/>
</dbReference>
<keyword evidence="9" id="KW-0812">Transmembrane</keyword>
<organism evidence="13 14">
    <name type="scientific">Qipengyuania atrilutea</name>
    <dbReference type="NCBI Taxonomy" id="2744473"/>
    <lineage>
        <taxon>Bacteria</taxon>
        <taxon>Pseudomonadati</taxon>
        <taxon>Pseudomonadota</taxon>
        <taxon>Alphaproteobacteria</taxon>
        <taxon>Sphingomonadales</taxon>
        <taxon>Erythrobacteraceae</taxon>
        <taxon>Qipengyuania</taxon>
    </lineage>
</organism>
<evidence type="ECO:0000256" key="8">
    <source>
        <dbReference type="PROSITE-ProRule" id="PRU00169"/>
    </source>
</evidence>
<dbReference type="InterPro" id="IPR001789">
    <property type="entry name" value="Sig_transdc_resp-reg_receiver"/>
</dbReference>
<feature type="domain" description="Histidine kinase" evidence="10">
    <location>
        <begin position="346"/>
        <end position="565"/>
    </location>
</feature>
<dbReference type="Gene3D" id="3.30.450.20">
    <property type="entry name" value="PAS domain"/>
    <property type="match status" value="1"/>
</dbReference>
<keyword evidence="6" id="KW-0902">Two-component regulatory system</keyword>
<dbReference type="NCBIfam" id="TIGR00229">
    <property type="entry name" value="sensory_box"/>
    <property type="match status" value="1"/>
</dbReference>
<feature type="domain" description="Response regulatory" evidence="11">
    <location>
        <begin position="580"/>
        <end position="688"/>
    </location>
</feature>
<dbReference type="Proteomes" id="UP000561438">
    <property type="component" value="Unassembled WGS sequence"/>
</dbReference>